<keyword evidence="2" id="KW-0472">Membrane</keyword>
<evidence type="ECO:0000256" key="1">
    <source>
        <dbReference type="SAM" id="MobiDB-lite"/>
    </source>
</evidence>
<dbReference type="EMBL" id="U12426">
    <property type="protein sequence ID" value="AAA20499.1"/>
    <property type="molecule type" value="Genomic_DNA"/>
</dbReference>
<proteinExistence type="predicted"/>
<protein>
    <submittedName>
        <fullName evidence="3">Protocatechuate-3,4-dioxygenase beta subunit</fullName>
    </submittedName>
</protein>
<dbReference type="GO" id="GO:0051213">
    <property type="term" value="F:dioxygenase activity"/>
    <property type="evidence" value="ECO:0007669"/>
    <property type="project" value="UniProtKB-KW"/>
</dbReference>
<keyword evidence="3" id="KW-0560">Oxidoreductase</keyword>
<keyword evidence="3" id="KW-0223">Dioxygenase</keyword>
<accession>Q45216</accession>
<sequence length="217" mass="24874">MEPGSLISNLRSRPSRSSPGADVRNAALALPHILHAPSSPVRTSSGRPASPCSTLTGFIGYFYILTFIWFGAITWFRPTDVSRWEHSREDQERNRAIKGAPTWRRFISRTRRRQSVPWLHFGRCLCHDPGRRVRLRLWPGDHPSATISTRCGSRRANRNDEAEIRVSKIRTLVVGVVRISGIVFENQNSPSWWSPCFRHRQRSCNSRDVGCRSLERD</sequence>
<name>Q45216_BRAJP</name>
<gene>
    <name evidence="3" type="primary">pcdB</name>
</gene>
<feature type="transmembrane region" description="Helical" evidence="2">
    <location>
        <begin position="58"/>
        <end position="76"/>
    </location>
</feature>
<feature type="compositionally biased region" description="Low complexity" evidence="1">
    <location>
        <begin position="1"/>
        <end position="19"/>
    </location>
</feature>
<feature type="region of interest" description="Disordered" evidence="1">
    <location>
        <begin position="1"/>
        <end position="21"/>
    </location>
</feature>
<evidence type="ECO:0000256" key="2">
    <source>
        <dbReference type="SAM" id="Phobius"/>
    </source>
</evidence>
<keyword evidence="2" id="KW-0812">Transmembrane</keyword>
<keyword evidence="2" id="KW-1133">Transmembrane helix</keyword>
<organism evidence="3">
    <name type="scientific">Bradyrhizobium japonicum</name>
    <dbReference type="NCBI Taxonomy" id="375"/>
    <lineage>
        <taxon>Bacteria</taxon>
        <taxon>Pseudomonadati</taxon>
        <taxon>Pseudomonadota</taxon>
        <taxon>Alphaproteobacteria</taxon>
        <taxon>Hyphomicrobiales</taxon>
        <taxon>Nitrobacteraceae</taxon>
        <taxon>Bradyrhizobium</taxon>
    </lineage>
</organism>
<evidence type="ECO:0000313" key="3">
    <source>
        <dbReference type="EMBL" id="AAA20499.1"/>
    </source>
</evidence>
<dbReference type="AlphaFoldDB" id="Q45216"/>
<reference evidence="3" key="1">
    <citation type="submission" date="1994-07" db="EMBL/GenBank/DDBJ databases">
        <title>Sequence of protocatechuate-3,4-dioxygenase gene from Bradyrhizobium japonicum USDA110 and its role in saprophytic survival.</title>
        <authorList>
            <person name="Kotagiri S."/>
            <person name="Shantaram S."/>
            <person name="Podila G.K."/>
        </authorList>
    </citation>
    <scope>NUCLEOTIDE SEQUENCE</scope>
    <source>
        <strain evidence="3">USDA110</strain>
    </source>
</reference>